<dbReference type="InterPro" id="IPR001296">
    <property type="entry name" value="Glyco_trans_1"/>
</dbReference>
<evidence type="ECO:0000259" key="1">
    <source>
        <dbReference type="Pfam" id="PF00534"/>
    </source>
</evidence>
<dbReference type="GO" id="GO:0016757">
    <property type="term" value="F:glycosyltransferase activity"/>
    <property type="evidence" value="ECO:0007669"/>
    <property type="project" value="UniProtKB-KW"/>
</dbReference>
<dbReference type="EC" id="2.4.-.-" evidence="2"/>
<dbReference type="PANTHER" id="PTHR12526">
    <property type="entry name" value="GLYCOSYLTRANSFERASE"/>
    <property type="match status" value="1"/>
</dbReference>
<accession>A0ABU3TRN1</accession>
<feature type="domain" description="Glycosyl transferase family 1" evidence="1">
    <location>
        <begin position="190"/>
        <end position="271"/>
    </location>
</feature>
<dbReference type="PANTHER" id="PTHR12526:SF595">
    <property type="entry name" value="BLL5217 PROTEIN"/>
    <property type="match status" value="1"/>
</dbReference>
<dbReference type="Gene3D" id="3.40.50.2000">
    <property type="entry name" value="Glycogen Phosphorylase B"/>
    <property type="match status" value="2"/>
</dbReference>
<gene>
    <name evidence="2" type="ORF">PQG45_05645</name>
</gene>
<sequence>MHILIVHDQKIPVAGYGGTERVIWGLAKSLRDLGHQVTFLVPQGSYCPFASVIIWNPLVSLNAQIPASVDVVHLNHTPSETMIKPYVVTVHGNVPAETILNINSIFVSKNHANRYGSESFIHNGLDWSDYGKPNLAQSRNHFHFLGKAAWRVKNVQGAIDTTLQSPNEQLAVLGGTRLNLKMGFRMTWSPRIQFYGTVGGQQKLDLLGQSKGLIFPVRWHEPFGLAITESLYFGCPIFATPYGSLPELVKPEFGVLSDQQTALTEAIQHASDFSKEACHAYARDVFDAQSMAKKYVIAYECVLNDRTLNTQNPQLIEKNPPKFLPWNNKSL</sequence>
<dbReference type="EMBL" id="JAVNWW010000001">
    <property type="protein sequence ID" value="MDU0808517.1"/>
    <property type="molecule type" value="Genomic_DNA"/>
</dbReference>
<dbReference type="RefSeq" id="WP_316070439.1">
    <property type="nucleotide sequence ID" value="NZ_JAVNWW010000001.1"/>
</dbReference>
<protein>
    <submittedName>
        <fullName evidence="2">Glycosyltransferase</fullName>
        <ecNumber evidence="2">2.4.-.-</ecNumber>
    </submittedName>
</protein>
<evidence type="ECO:0000313" key="2">
    <source>
        <dbReference type="EMBL" id="MDU0808517.1"/>
    </source>
</evidence>
<dbReference type="Pfam" id="PF00534">
    <property type="entry name" value="Glycos_transf_1"/>
    <property type="match status" value="1"/>
</dbReference>
<keyword evidence="2" id="KW-0328">Glycosyltransferase</keyword>
<dbReference type="SUPFAM" id="SSF53756">
    <property type="entry name" value="UDP-Glycosyltransferase/glycogen phosphorylase"/>
    <property type="match status" value="1"/>
</dbReference>
<comment type="caution">
    <text evidence="2">The sequence shown here is derived from an EMBL/GenBank/DDBJ whole genome shotgun (WGS) entry which is preliminary data.</text>
</comment>
<organism evidence="2 3">
    <name type="scientific">Aquirufa regiilacus</name>
    <dbReference type="NCBI Taxonomy" id="3024868"/>
    <lineage>
        <taxon>Bacteria</taxon>
        <taxon>Pseudomonadati</taxon>
        <taxon>Bacteroidota</taxon>
        <taxon>Cytophagia</taxon>
        <taxon>Cytophagales</taxon>
        <taxon>Flectobacillaceae</taxon>
        <taxon>Aquirufa</taxon>
    </lineage>
</organism>
<proteinExistence type="predicted"/>
<keyword evidence="3" id="KW-1185">Reference proteome</keyword>
<keyword evidence="2" id="KW-0808">Transferase</keyword>
<name>A0ABU3TRN1_9BACT</name>
<reference evidence="2 3" key="1">
    <citation type="submission" date="2023-09" db="EMBL/GenBank/DDBJ databases">
        <title>Aquirufa genomes.</title>
        <authorList>
            <person name="Pitt A."/>
        </authorList>
    </citation>
    <scope>NUCLEOTIDE SEQUENCE [LARGE SCALE GENOMIC DNA]</scope>
    <source>
        <strain evidence="2 3">LEOWEIH-7C</strain>
    </source>
</reference>
<evidence type="ECO:0000313" key="3">
    <source>
        <dbReference type="Proteomes" id="UP001249959"/>
    </source>
</evidence>
<dbReference type="Proteomes" id="UP001249959">
    <property type="component" value="Unassembled WGS sequence"/>
</dbReference>